<evidence type="ECO:0000256" key="2">
    <source>
        <dbReference type="ARBA" id="ARBA00022741"/>
    </source>
</evidence>
<feature type="domain" description="GB1/RHD3-type G" evidence="9">
    <location>
        <begin position="59"/>
        <end position="268"/>
    </location>
</feature>
<dbReference type="SUPFAM" id="SSF52540">
    <property type="entry name" value="P-loop containing nucleoside triphosphate hydrolases"/>
    <property type="match status" value="1"/>
</dbReference>
<dbReference type="AlphaFoldDB" id="A0AAD7Y322"/>
<keyword evidence="1" id="KW-0812">Transmembrane</keyword>
<name>A0AAD7Y322_9FUNG</name>
<keyword evidence="6" id="KW-0342">GTP-binding</keyword>
<keyword evidence="11" id="KW-1185">Reference proteome</keyword>
<keyword evidence="7" id="KW-0472">Membrane</keyword>
<evidence type="ECO:0000313" key="10">
    <source>
        <dbReference type="EMBL" id="KAJ8662872.1"/>
    </source>
</evidence>
<evidence type="ECO:0000256" key="1">
    <source>
        <dbReference type="ARBA" id="ARBA00022692"/>
    </source>
</evidence>
<evidence type="ECO:0000256" key="6">
    <source>
        <dbReference type="ARBA" id="ARBA00023134"/>
    </source>
</evidence>
<dbReference type="Gene3D" id="3.40.50.300">
    <property type="entry name" value="P-loop containing nucleotide triphosphate hydrolases"/>
    <property type="match status" value="1"/>
</dbReference>
<keyword evidence="5" id="KW-1133">Transmembrane helix</keyword>
<dbReference type="RefSeq" id="XP_058347784.1">
    <property type="nucleotide sequence ID" value="XM_058481146.1"/>
</dbReference>
<keyword evidence="3" id="KW-0378">Hydrolase</keyword>
<keyword evidence="2" id="KW-0547">Nucleotide-binding</keyword>
<keyword evidence="4" id="KW-0256">Endoplasmic reticulum</keyword>
<evidence type="ECO:0000256" key="3">
    <source>
        <dbReference type="ARBA" id="ARBA00022801"/>
    </source>
</evidence>
<dbReference type="PANTHER" id="PTHR45923:SF2">
    <property type="entry name" value="PROTEIN SEY1"/>
    <property type="match status" value="1"/>
</dbReference>
<evidence type="ECO:0000313" key="11">
    <source>
        <dbReference type="Proteomes" id="UP001234581"/>
    </source>
</evidence>
<dbReference type="InterPro" id="IPR027417">
    <property type="entry name" value="P-loop_NTPase"/>
</dbReference>
<evidence type="ECO:0000256" key="8">
    <source>
        <dbReference type="PROSITE-ProRule" id="PRU01052"/>
    </source>
</evidence>
<dbReference type="PANTHER" id="PTHR45923">
    <property type="entry name" value="PROTEIN SEY1"/>
    <property type="match status" value="1"/>
</dbReference>
<sequence length="632" mass="72237">MRLDYADDTVTTDSALSMATNDCSTKAPFTQLQIVKDDQQFIDEIPDAIIDQWGLDDVGIDYHVVSSFGTRGCGKSTLLNRLFGTTFTERKAGEFGPGTKGIWISRAQDKPVLVMDTQGLDDYDFDCKSTLFLMASSSVLIFNLWEHQVGLNVGANMDLLRLVFELKLQMDLPTQCKPMILIIVRDHEDDVPLTAVRKTLDESLEKVWSDVNKPENLKDSQIRDYLDFMVTALPHKKLQAAEFNLRVEKLKERVFDDLHGPNYAFKSSHQLVPVDGYLSFAMSMWMHTSIATCLHSNDTPAPNSNDINSFAAIENPDINSQPRHTPSQESFVNQTATDIPRLSKDVITPTHHDCAEIFNKNEADLNERLHRLRCRVILEGRVIANLDQQVDRVRRKTKEDFDDKVRECLHGSCRTRLDELLSRIELSQRDVYQAQLANLHRAVYGRFISRLTPFNQQVFEQNQMIPDFGRRMKEILDQEMRTYDTKAAQSYLAGVHEARRNDLLDKLHSHLKSLCAHQLKILRSTCAKMFEEDLRTKLNQGMNLELAVAKCKAQVVDHFMSSAKATMVFDDNSYYEHWIFLEQDLAKICARVHQDVKSDASIDGVLDTLFEVVIDVAHVPAKRFAEMAWKCL</sequence>
<dbReference type="Pfam" id="PF20428">
    <property type="entry name" value="Sey1_3HB"/>
    <property type="match status" value="1"/>
</dbReference>
<dbReference type="InterPro" id="IPR030386">
    <property type="entry name" value="G_GB1_RHD3_dom"/>
</dbReference>
<evidence type="ECO:0000256" key="5">
    <source>
        <dbReference type="ARBA" id="ARBA00022989"/>
    </source>
</evidence>
<evidence type="ECO:0000256" key="7">
    <source>
        <dbReference type="ARBA" id="ARBA00023136"/>
    </source>
</evidence>
<dbReference type="Pfam" id="PF05879">
    <property type="entry name" value="RHD3_GTPase"/>
    <property type="match status" value="1"/>
</dbReference>
<dbReference type="GeneID" id="83208466"/>
<organism evidence="10 11">
    <name type="scientific">Lichtheimia ornata</name>
    <dbReference type="NCBI Taxonomy" id="688661"/>
    <lineage>
        <taxon>Eukaryota</taxon>
        <taxon>Fungi</taxon>
        <taxon>Fungi incertae sedis</taxon>
        <taxon>Mucoromycota</taxon>
        <taxon>Mucoromycotina</taxon>
        <taxon>Mucoromycetes</taxon>
        <taxon>Mucorales</taxon>
        <taxon>Lichtheimiaceae</taxon>
        <taxon>Lichtheimia</taxon>
    </lineage>
</organism>
<dbReference type="InterPro" id="IPR008803">
    <property type="entry name" value="RHD3/Sey1"/>
</dbReference>
<dbReference type="Proteomes" id="UP001234581">
    <property type="component" value="Unassembled WGS sequence"/>
</dbReference>
<protein>
    <recommendedName>
        <fullName evidence="9">GB1/RHD3-type G domain-containing protein</fullName>
    </recommendedName>
</protein>
<reference evidence="10 11" key="1">
    <citation type="submission" date="2023-03" db="EMBL/GenBank/DDBJ databases">
        <title>Genome sequence of Lichtheimia ornata CBS 291.66.</title>
        <authorList>
            <person name="Mohabir J.T."/>
            <person name="Shea T.P."/>
            <person name="Kurbessoian T."/>
            <person name="Berby B."/>
            <person name="Fontaine J."/>
            <person name="Livny J."/>
            <person name="Gnirke A."/>
            <person name="Stajich J.E."/>
            <person name="Cuomo C.A."/>
        </authorList>
    </citation>
    <scope>NUCLEOTIDE SEQUENCE [LARGE SCALE GENOMIC DNA]</scope>
    <source>
        <strain evidence="10">CBS 291.66</strain>
    </source>
</reference>
<proteinExistence type="inferred from homology"/>
<evidence type="ECO:0000256" key="4">
    <source>
        <dbReference type="ARBA" id="ARBA00022824"/>
    </source>
</evidence>
<gene>
    <name evidence="10" type="ORF">O0I10_001048</name>
</gene>
<dbReference type="EMBL" id="JARTCD010000003">
    <property type="protein sequence ID" value="KAJ8662872.1"/>
    <property type="molecule type" value="Genomic_DNA"/>
</dbReference>
<dbReference type="PROSITE" id="PS51715">
    <property type="entry name" value="G_GB1_RHD3"/>
    <property type="match status" value="1"/>
</dbReference>
<dbReference type="GO" id="GO:0003924">
    <property type="term" value="F:GTPase activity"/>
    <property type="evidence" value="ECO:0007669"/>
    <property type="project" value="TreeGrafter"/>
</dbReference>
<accession>A0AAD7Y322</accession>
<dbReference type="GO" id="GO:0016320">
    <property type="term" value="P:endoplasmic reticulum membrane fusion"/>
    <property type="evidence" value="ECO:0007669"/>
    <property type="project" value="TreeGrafter"/>
</dbReference>
<dbReference type="GO" id="GO:0005783">
    <property type="term" value="C:endoplasmic reticulum"/>
    <property type="evidence" value="ECO:0007669"/>
    <property type="project" value="TreeGrafter"/>
</dbReference>
<comment type="similarity">
    <text evidence="8">Belongs to the TRAFAC class dynamin-like GTPase superfamily. GB1/RHD3 GTPase family.</text>
</comment>
<dbReference type="GO" id="GO:0005525">
    <property type="term" value="F:GTP binding"/>
    <property type="evidence" value="ECO:0007669"/>
    <property type="project" value="UniProtKB-KW"/>
</dbReference>
<dbReference type="InterPro" id="IPR046758">
    <property type="entry name" value="Sey1/RHD3-like_3HB"/>
</dbReference>
<evidence type="ECO:0000259" key="9">
    <source>
        <dbReference type="PROSITE" id="PS51715"/>
    </source>
</evidence>
<comment type="caution">
    <text evidence="10">The sequence shown here is derived from an EMBL/GenBank/DDBJ whole genome shotgun (WGS) entry which is preliminary data.</text>
</comment>